<organism evidence="1 2">
    <name type="scientific">Rozella allomycis (strain CSF55)</name>
    <dbReference type="NCBI Taxonomy" id="988480"/>
    <lineage>
        <taxon>Eukaryota</taxon>
        <taxon>Fungi</taxon>
        <taxon>Fungi incertae sedis</taxon>
        <taxon>Cryptomycota</taxon>
        <taxon>Cryptomycota incertae sedis</taxon>
        <taxon>Rozella</taxon>
    </lineage>
</organism>
<dbReference type="AlphaFoldDB" id="A0A075AWG4"/>
<accession>A0A075AWG4</accession>
<dbReference type="HOGENOM" id="CLU_2874040_0_0_1"/>
<dbReference type="Proteomes" id="UP000030755">
    <property type="component" value="Unassembled WGS sequence"/>
</dbReference>
<sequence length="64" mass="7605">MLNLFLNTLRLSYTLVKECGLKPIYENKMKGLEECLYWRVSDDEEGEGKRVNRTQLVLRLDQIQ</sequence>
<gene>
    <name evidence="1" type="ORF">O9G_005734</name>
</gene>
<evidence type="ECO:0000313" key="2">
    <source>
        <dbReference type="Proteomes" id="UP000030755"/>
    </source>
</evidence>
<dbReference type="EMBL" id="KE560932">
    <property type="protein sequence ID" value="EPZ34640.1"/>
    <property type="molecule type" value="Genomic_DNA"/>
</dbReference>
<proteinExistence type="predicted"/>
<keyword evidence="2" id="KW-1185">Reference proteome</keyword>
<feature type="non-terminal residue" evidence="1">
    <location>
        <position position="64"/>
    </location>
</feature>
<reference evidence="1 2" key="1">
    <citation type="journal article" date="2013" name="Curr. Biol.">
        <title>Shared signatures of parasitism and phylogenomics unite Cryptomycota and microsporidia.</title>
        <authorList>
            <person name="James T.Y."/>
            <person name="Pelin A."/>
            <person name="Bonen L."/>
            <person name="Ahrendt S."/>
            <person name="Sain D."/>
            <person name="Corradi N."/>
            <person name="Stajich J.E."/>
        </authorList>
    </citation>
    <scope>NUCLEOTIDE SEQUENCE [LARGE SCALE GENOMIC DNA]</scope>
    <source>
        <strain evidence="1 2">CSF55</strain>
    </source>
</reference>
<protein>
    <submittedName>
        <fullName evidence="1">Uncharacterized protein</fullName>
    </submittedName>
</protein>
<evidence type="ECO:0000313" key="1">
    <source>
        <dbReference type="EMBL" id="EPZ34640.1"/>
    </source>
</evidence>
<name>A0A075AWG4_ROZAC</name>